<name>A0ABW3M5X5_9PSEU</name>
<dbReference type="EMBL" id="JBHTIS010000527">
    <property type="protein sequence ID" value="MFD1046118.1"/>
    <property type="molecule type" value="Genomic_DNA"/>
</dbReference>
<dbReference type="Proteomes" id="UP001597045">
    <property type="component" value="Unassembled WGS sequence"/>
</dbReference>
<gene>
    <name evidence="1" type="ORF">ACFQ1S_11360</name>
</gene>
<organism evidence="1 2">
    <name type="scientific">Kibdelosporangium lantanae</name>
    <dbReference type="NCBI Taxonomy" id="1497396"/>
    <lineage>
        <taxon>Bacteria</taxon>
        <taxon>Bacillati</taxon>
        <taxon>Actinomycetota</taxon>
        <taxon>Actinomycetes</taxon>
        <taxon>Pseudonocardiales</taxon>
        <taxon>Pseudonocardiaceae</taxon>
        <taxon>Kibdelosporangium</taxon>
    </lineage>
</organism>
<dbReference type="InterPro" id="IPR027417">
    <property type="entry name" value="P-loop_NTPase"/>
</dbReference>
<dbReference type="Gene3D" id="3.40.50.300">
    <property type="entry name" value="P-loop containing nucleotide triphosphate hydrolases"/>
    <property type="match status" value="1"/>
</dbReference>
<sequence>MIRDTTEVVHHSRAALSRLAADSALSRQQLLDELAFHTQGYILITGTAGTGKTLLRQELLHQLGADTTSVAFPDGRTLYFSDIRWQLSLQPADSVDRGFSSVPSDRLCKRVKPPPRTEDRPQLPSGAQLRAFATDPFTALRAYIALLKKWNRACEKVSAVFDRLKRFREAVSSSGCPPGQLMTSTPYVTRGPSTSWMTPTLVIHGGACA</sequence>
<evidence type="ECO:0000313" key="1">
    <source>
        <dbReference type="EMBL" id="MFD1046118.1"/>
    </source>
</evidence>
<accession>A0ABW3M5X5</accession>
<dbReference type="SUPFAM" id="SSF52540">
    <property type="entry name" value="P-loop containing nucleoside triphosphate hydrolases"/>
    <property type="match status" value="1"/>
</dbReference>
<proteinExistence type="predicted"/>
<evidence type="ECO:0008006" key="3">
    <source>
        <dbReference type="Google" id="ProtNLM"/>
    </source>
</evidence>
<comment type="caution">
    <text evidence="1">The sequence shown here is derived from an EMBL/GenBank/DDBJ whole genome shotgun (WGS) entry which is preliminary data.</text>
</comment>
<keyword evidence="2" id="KW-1185">Reference proteome</keyword>
<reference evidence="2" key="1">
    <citation type="journal article" date="2019" name="Int. J. Syst. Evol. Microbiol.">
        <title>The Global Catalogue of Microorganisms (GCM) 10K type strain sequencing project: providing services to taxonomists for standard genome sequencing and annotation.</title>
        <authorList>
            <consortium name="The Broad Institute Genomics Platform"/>
            <consortium name="The Broad Institute Genome Sequencing Center for Infectious Disease"/>
            <person name="Wu L."/>
            <person name="Ma J."/>
        </authorList>
    </citation>
    <scope>NUCLEOTIDE SEQUENCE [LARGE SCALE GENOMIC DNA]</scope>
    <source>
        <strain evidence="2">JCM 31486</strain>
    </source>
</reference>
<evidence type="ECO:0000313" key="2">
    <source>
        <dbReference type="Proteomes" id="UP001597045"/>
    </source>
</evidence>
<protein>
    <recommendedName>
        <fullName evidence="3">ATP-binding protein</fullName>
    </recommendedName>
</protein>